<reference evidence="2" key="2">
    <citation type="submission" date="2012-05" db="EMBL/GenBank/DDBJ databases">
        <title>Annotation of the Genome Sequence of Fusarium oxysporum HDV247.</title>
        <authorList>
            <consortium name="The Broad Institute Genomics Platform"/>
            <person name="Ma L.-J."/>
            <person name="Corby-Kistler H."/>
            <person name="Broz K."/>
            <person name="Gale L.R."/>
            <person name="Jonkers W."/>
            <person name="O'Donnell K."/>
            <person name="Ploetz R."/>
            <person name="Steinberg C."/>
            <person name="Schwartz D.C."/>
            <person name="VanEtten H."/>
            <person name="Zhou S."/>
            <person name="Young S.K."/>
            <person name="Zeng Q."/>
            <person name="Gargeya S."/>
            <person name="Fitzgerald M."/>
            <person name="Abouelleil A."/>
            <person name="Alvarado L."/>
            <person name="Chapman S.B."/>
            <person name="Gainer-Dewar J."/>
            <person name="Goldberg J."/>
            <person name="Griggs A."/>
            <person name="Gujja S."/>
            <person name="Hansen M."/>
            <person name="Howarth C."/>
            <person name="Imamovic A."/>
            <person name="Ireland A."/>
            <person name="Larimer J."/>
            <person name="McCowan C."/>
            <person name="Murphy C."/>
            <person name="Pearson M."/>
            <person name="Poon T.W."/>
            <person name="Priest M."/>
            <person name="Roberts A."/>
            <person name="Saif S."/>
            <person name="Shea T."/>
            <person name="Sykes S."/>
            <person name="Wortman J."/>
            <person name="Nusbaum C."/>
            <person name="Birren B."/>
        </authorList>
    </citation>
    <scope>NUCLEOTIDE SEQUENCE</scope>
    <source>
        <strain evidence="2">HDV247</strain>
    </source>
</reference>
<accession>W9P7Z8</accession>
<gene>
    <name evidence="2" type="ORF">FOVG_09783</name>
</gene>
<evidence type="ECO:0000256" key="1">
    <source>
        <dbReference type="SAM" id="MobiDB-lite"/>
    </source>
</evidence>
<protein>
    <submittedName>
        <fullName evidence="2">Uncharacterized protein</fullName>
    </submittedName>
</protein>
<sequence>MSNNEKQQIAEEFSAARRVRQPASQVAMDSAPQSTFMCPRSL</sequence>
<reference evidence="2" key="1">
    <citation type="submission" date="2011-10" db="EMBL/GenBank/DDBJ databases">
        <title>The Genome Sequence of Fusarium oxysporum HDV247.</title>
        <authorList>
            <consortium name="The Broad Institute Genome Sequencing Platform"/>
            <person name="Ma L.-J."/>
            <person name="Gale L.R."/>
            <person name="Schwartz D.C."/>
            <person name="Zhou S."/>
            <person name="Corby-Kistler H."/>
            <person name="Young S.K."/>
            <person name="Zeng Q."/>
            <person name="Gargeya S."/>
            <person name="Fitzgerald M."/>
            <person name="Haas B."/>
            <person name="Abouelleil A."/>
            <person name="Alvarado L."/>
            <person name="Arachchi H.M."/>
            <person name="Berlin A."/>
            <person name="Brown A."/>
            <person name="Chapman S.B."/>
            <person name="Chen Z."/>
            <person name="Dunbar C."/>
            <person name="Freedman E."/>
            <person name="Gearin G."/>
            <person name="Goldberg J."/>
            <person name="Griggs A."/>
            <person name="Gujja S."/>
            <person name="Heiman D."/>
            <person name="Howarth C."/>
            <person name="Larson L."/>
            <person name="Lui A."/>
            <person name="MacDonald P.J.P."/>
            <person name="Montmayeur A."/>
            <person name="Murphy C."/>
            <person name="Neiman D."/>
            <person name="Pearson M."/>
            <person name="Priest M."/>
            <person name="Roberts A."/>
            <person name="Saif S."/>
            <person name="Shea T."/>
            <person name="Shenoy N."/>
            <person name="Sisk P."/>
            <person name="Stolte C."/>
            <person name="Sykes S."/>
            <person name="Wortman J."/>
            <person name="Nusbaum C."/>
            <person name="Birren B."/>
        </authorList>
    </citation>
    <scope>NUCLEOTIDE SEQUENCE [LARGE SCALE GENOMIC DNA]</scope>
    <source>
        <strain evidence="2">HDV247</strain>
    </source>
</reference>
<dbReference type="AlphaFoldDB" id="W9P7Z8"/>
<evidence type="ECO:0000313" key="2">
    <source>
        <dbReference type="EMBL" id="EXA41279.1"/>
    </source>
</evidence>
<dbReference type="Proteomes" id="UP000030751">
    <property type="component" value="Unassembled WGS sequence"/>
</dbReference>
<feature type="region of interest" description="Disordered" evidence="1">
    <location>
        <begin position="1"/>
        <end position="42"/>
    </location>
</feature>
<dbReference type="HOGENOM" id="CLU_3260602_0_0_1"/>
<organism evidence="2">
    <name type="scientific">Fusarium oxysporum f. sp. pisi HDV247</name>
    <dbReference type="NCBI Taxonomy" id="1080344"/>
    <lineage>
        <taxon>Eukaryota</taxon>
        <taxon>Fungi</taxon>
        <taxon>Dikarya</taxon>
        <taxon>Ascomycota</taxon>
        <taxon>Pezizomycotina</taxon>
        <taxon>Sordariomycetes</taxon>
        <taxon>Hypocreomycetidae</taxon>
        <taxon>Hypocreales</taxon>
        <taxon>Nectriaceae</taxon>
        <taxon>Fusarium</taxon>
        <taxon>Fusarium oxysporum species complex</taxon>
    </lineage>
</organism>
<proteinExistence type="predicted"/>
<dbReference type="EMBL" id="JH650973">
    <property type="protein sequence ID" value="EXA41279.1"/>
    <property type="molecule type" value="Genomic_DNA"/>
</dbReference>
<name>W9P7Z8_FUSOX</name>